<evidence type="ECO:0000256" key="12">
    <source>
        <dbReference type="ARBA" id="ARBA00023002"/>
    </source>
</evidence>
<evidence type="ECO:0000256" key="1">
    <source>
        <dbReference type="ARBA" id="ARBA00001974"/>
    </source>
</evidence>
<dbReference type="InterPro" id="IPR006094">
    <property type="entry name" value="Oxid_FAD_bind_N"/>
</dbReference>
<comment type="cofactor">
    <cofactor evidence="1 16">
        <name>FAD</name>
        <dbReference type="ChEBI" id="CHEBI:57692"/>
    </cofactor>
</comment>
<dbReference type="InterPro" id="IPR016167">
    <property type="entry name" value="FAD-bd_PCMH_sub1"/>
</dbReference>
<comment type="similarity">
    <text evidence="16">Belongs to the MurB family.</text>
</comment>
<dbReference type="GO" id="GO:0071555">
    <property type="term" value="P:cell wall organization"/>
    <property type="evidence" value="ECO:0007669"/>
    <property type="project" value="UniProtKB-KW"/>
</dbReference>
<evidence type="ECO:0000259" key="17">
    <source>
        <dbReference type="PROSITE" id="PS51387"/>
    </source>
</evidence>
<evidence type="ECO:0000256" key="7">
    <source>
        <dbReference type="ARBA" id="ARBA00022630"/>
    </source>
</evidence>
<keyword evidence="10 16" id="KW-0133">Cell shape</keyword>
<comment type="subcellular location">
    <subcellularLocation>
        <location evidence="3 16">Cytoplasm</location>
    </subcellularLocation>
</comment>
<evidence type="ECO:0000256" key="10">
    <source>
        <dbReference type="ARBA" id="ARBA00022960"/>
    </source>
</evidence>
<dbReference type="Pfam" id="PF02873">
    <property type="entry name" value="MurB_C"/>
    <property type="match status" value="1"/>
</dbReference>
<feature type="active site" evidence="16">
    <location>
        <position position="183"/>
    </location>
</feature>
<dbReference type="InterPro" id="IPR016166">
    <property type="entry name" value="FAD-bd_PCMH"/>
</dbReference>
<dbReference type="PROSITE" id="PS51387">
    <property type="entry name" value="FAD_PCMH"/>
    <property type="match status" value="1"/>
</dbReference>
<keyword evidence="12 16" id="KW-0560">Oxidoreductase</keyword>
<feature type="domain" description="FAD-binding PCMH-type" evidence="17">
    <location>
        <begin position="36"/>
        <end position="204"/>
    </location>
</feature>
<keyword evidence="7 16" id="KW-0285">Flavoprotein</keyword>
<dbReference type="InterPro" id="IPR011601">
    <property type="entry name" value="MurB_C"/>
</dbReference>
<gene>
    <name evidence="16" type="primary">murB</name>
    <name evidence="18" type="ORF">5E7_019</name>
</gene>
<dbReference type="PANTHER" id="PTHR21071:SF4">
    <property type="entry name" value="UDP-N-ACETYLENOLPYRUVOYLGLUCOSAMINE REDUCTASE"/>
    <property type="match status" value="1"/>
</dbReference>
<organism evidence="18">
    <name type="scientific">uncultured bacterium 5E7</name>
    <dbReference type="NCBI Taxonomy" id="1701324"/>
    <lineage>
        <taxon>Bacteria</taxon>
        <taxon>environmental samples</taxon>
    </lineage>
</organism>
<evidence type="ECO:0000256" key="2">
    <source>
        <dbReference type="ARBA" id="ARBA00003921"/>
    </source>
</evidence>
<proteinExistence type="inferred from homology"/>
<dbReference type="GO" id="GO:0051301">
    <property type="term" value="P:cell division"/>
    <property type="evidence" value="ECO:0007669"/>
    <property type="project" value="UniProtKB-KW"/>
</dbReference>
<feature type="active site" description="Proton donor" evidence="16">
    <location>
        <position position="230"/>
    </location>
</feature>
<dbReference type="AlphaFoldDB" id="A0A0N7F2A9"/>
<dbReference type="UniPathway" id="UPA00219"/>
<evidence type="ECO:0000256" key="4">
    <source>
        <dbReference type="ARBA" id="ARBA00004752"/>
    </source>
</evidence>
<evidence type="ECO:0000256" key="15">
    <source>
        <dbReference type="ARBA" id="ARBA00048914"/>
    </source>
</evidence>
<comment type="pathway">
    <text evidence="4 16">Cell wall biogenesis; peptidoglycan biosynthesis.</text>
</comment>
<evidence type="ECO:0000256" key="5">
    <source>
        <dbReference type="ARBA" id="ARBA00022490"/>
    </source>
</evidence>
<sequence length="304" mass="32391">MTAGERPHLASPTAAGEEFLAGLQADYPLAKLTSFKVGGPADYFASAKSEAEMARLVRGAWELGLPVFVMGNGSNILLSDKGIRGLVIRNMCANVSYAETGDRLEIAAESGAMLPRVGHEAIKRRFYDLVYATGIPGTVGGAVMSNAGAYGWCMADSLSWVKFLARDGAIQTLPAEQCELRYRHSRFKDTGEVVLAAGFTLSQRQETAKAAELNRKRRDSQPLTLPNAGSMFKNPPGAAAGALIEQAGLKGRRIGSAQISDKHANFIVNLGGARAADVRALIELAQATVKEPLELEVQLAGDWT</sequence>
<evidence type="ECO:0000256" key="14">
    <source>
        <dbReference type="ARBA" id="ARBA00023316"/>
    </source>
</evidence>
<evidence type="ECO:0000256" key="13">
    <source>
        <dbReference type="ARBA" id="ARBA00023306"/>
    </source>
</evidence>
<dbReference type="NCBIfam" id="NF010480">
    <property type="entry name" value="PRK13905.1"/>
    <property type="match status" value="1"/>
</dbReference>
<dbReference type="Gene3D" id="3.30.43.10">
    <property type="entry name" value="Uridine Diphospho-n-acetylenolpyruvylglucosamine Reductase, domain 2"/>
    <property type="match status" value="1"/>
</dbReference>
<dbReference type="GO" id="GO:0071949">
    <property type="term" value="F:FAD binding"/>
    <property type="evidence" value="ECO:0007669"/>
    <property type="project" value="InterPro"/>
</dbReference>
<dbReference type="GO" id="GO:0009252">
    <property type="term" value="P:peptidoglycan biosynthetic process"/>
    <property type="evidence" value="ECO:0007669"/>
    <property type="project" value="UniProtKB-UniRule"/>
</dbReference>
<dbReference type="GO" id="GO:0008762">
    <property type="term" value="F:UDP-N-acetylmuramate dehydrogenase activity"/>
    <property type="evidence" value="ECO:0007669"/>
    <property type="project" value="UniProtKB-UniRule"/>
</dbReference>
<evidence type="ECO:0000256" key="6">
    <source>
        <dbReference type="ARBA" id="ARBA00022618"/>
    </source>
</evidence>
<dbReference type="Gene3D" id="3.30.465.10">
    <property type="match status" value="1"/>
</dbReference>
<name>A0A0N7F2A9_9BACT</name>
<dbReference type="NCBIfam" id="TIGR00179">
    <property type="entry name" value="murB"/>
    <property type="match status" value="1"/>
</dbReference>
<keyword evidence="8 16" id="KW-0274">FAD</keyword>
<protein>
    <recommendedName>
        <fullName evidence="16">UDP-N-acetylenolpyruvoylglucosamine reductase</fullName>
        <ecNumber evidence="16">1.3.1.98</ecNumber>
    </recommendedName>
    <alternativeName>
        <fullName evidence="16">UDP-N-acetylmuramate dehydrogenase</fullName>
    </alternativeName>
</protein>
<dbReference type="Gene3D" id="3.90.78.10">
    <property type="entry name" value="UDP-N-acetylenolpyruvoylglucosamine reductase, C-terminal domain"/>
    <property type="match status" value="1"/>
</dbReference>
<comment type="catalytic activity">
    <reaction evidence="15 16">
        <text>UDP-N-acetyl-alpha-D-muramate + NADP(+) = UDP-N-acetyl-3-O-(1-carboxyvinyl)-alpha-D-glucosamine + NADPH + H(+)</text>
        <dbReference type="Rhea" id="RHEA:12248"/>
        <dbReference type="ChEBI" id="CHEBI:15378"/>
        <dbReference type="ChEBI" id="CHEBI:57783"/>
        <dbReference type="ChEBI" id="CHEBI:58349"/>
        <dbReference type="ChEBI" id="CHEBI:68483"/>
        <dbReference type="ChEBI" id="CHEBI:70757"/>
        <dbReference type="EC" id="1.3.1.98"/>
    </reaction>
</comment>
<keyword evidence="11 16" id="KW-0573">Peptidoglycan synthesis</keyword>
<keyword evidence="6 16" id="KW-0132">Cell division</keyword>
<keyword evidence="9 16" id="KW-0521">NADP</keyword>
<dbReference type="SUPFAM" id="SSF56176">
    <property type="entry name" value="FAD-binding/transporter-associated domain-like"/>
    <property type="match status" value="1"/>
</dbReference>
<evidence type="ECO:0000313" key="18">
    <source>
        <dbReference type="EMBL" id="ALG05240.1"/>
    </source>
</evidence>
<dbReference type="SUPFAM" id="SSF56194">
    <property type="entry name" value="Uridine diphospho-N-Acetylenolpyruvylglucosamine reductase, MurB, C-terminal domain"/>
    <property type="match status" value="1"/>
</dbReference>
<dbReference type="GO" id="GO:0008360">
    <property type="term" value="P:regulation of cell shape"/>
    <property type="evidence" value="ECO:0007669"/>
    <property type="project" value="UniProtKB-KW"/>
</dbReference>
<dbReference type="PANTHER" id="PTHR21071">
    <property type="entry name" value="UDP-N-ACETYLENOLPYRUVOYLGLUCOSAMINE REDUCTASE"/>
    <property type="match status" value="1"/>
</dbReference>
<dbReference type="GO" id="GO:0005829">
    <property type="term" value="C:cytosol"/>
    <property type="evidence" value="ECO:0007669"/>
    <property type="project" value="TreeGrafter"/>
</dbReference>
<dbReference type="EMBL" id="KT342855">
    <property type="protein sequence ID" value="ALG05240.1"/>
    <property type="molecule type" value="Genomic_DNA"/>
</dbReference>
<evidence type="ECO:0000256" key="11">
    <source>
        <dbReference type="ARBA" id="ARBA00022984"/>
    </source>
</evidence>
<evidence type="ECO:0000256" key="8">
    <source>
        <dbReference type="ARBA" id="ARBA00022827"/>
    </source>
</evidence>
<dbReference type="InterPro" id="IPR003170">
    <property type="entry name" value="MurB"/>
</dbReference>
<dbReference type="InterPro" id="IPR036318">
    <property type="entry name" value="FAD-bd_PCMH-like_sf"/>
</dbReference>
<keyword evidence="13 16" id="KW-0131">Cell cycle</keyword>
<dbReference type="Pfam" id="PF01565">
    <property type="entry name" value="FAD_binding_4"/>
    <property type="match status" value="1"/>
</dbReference>
<dbReference type="EC" id="1.3.1.98" evidence="16"/>
<reference evidence="18" key="1">
    <citation type="submission" date="2016-04" db="EMBL/GenBank/DDBJ databases">
        <title>Exploring the genomic information of specific uncultured soil bacteria through a new metagenomic library-based strategy.</title>
        <authorList>
            <person name="Liu Y."/>
            <person name="Zhang R."/>
        </authorList>
    </citation>
    <scope>NUCLEOTIDE SEQUENCE</scope>
</reference>
<evidence type="ECO:0000256" key="9">
    <source>
        <dbReference type="ARBA" id="ARBA00022857"/>
    </source>
</evidence>
<keyword evidence="14 16" id="KW-0961">Cell wall biogenesis/degradation</keyword>
<comment type="function">
    <text evidence="2 16">Cell wall formation.</text>
</comment>
<keyword evidence="5 16" id="KW-0963">Cytoplasm</keyword>
<dbReference type="HAMAP" id="MF_00037">
    <property type="entry name" value="MurB"/>
    <property type="match status" value="1"/>
</dbReference>
<accession>A0A0N7F2A9</accession>
<comment type="caution">
    <text evidence="16">Lacks conserved residue(s) required for the propagation of feature annotation.</text>
</comment>
<dbReference type="InterPro" id="IPR036635">
    <property type="entry name" value="MurB_C_sf"/>
</dbReference>
<evidence type="ECO:0000256" key="3">
    <source>
        <dbReference type="ARBA" id="ARBA00004496"/>
    </source>
</evidence>
<evidence type="ECO:0000256" key="16">
    <source>
        <dbReference type="HAMAP-Rule" id="MF_00037"/>
    </source>
</evidence>
<dbReference type="InterPro" id="IPR016169">
    <property type="entry name" value="FAD-bd_PCMH_sub2"/>
</dbReference>